<proteinExistence type="predicted"/>
<evidence type="ECO:0000313" key="2">
    <source>
        <dbReference type="Proteomes" id="UP000799118"/>
    </source>
</evidence>
<dbReference type="AlphaFoldDB" id="A0A6A4HHJ6"/>
<accession>A0A6A4HHJ6</accession>
<keyword evidence="2" id="KW-1185">Reference proteome</keyword>
<dbReference type="Proteomes" id="UP000799118">
    <property type="component" value="Unassembled WGS sequence"/>
</dbReference>
<protein>
    <recommendedName>
        <fullName evidence="3">Reverse transcriptase zinc-binding domain-containing protein</fullName>
    </recommendedName>
</protein>
<evidence type="ECO:0008006" key="3">
    <source>
        <dbReference type="Google" id="ProtNLM"/>
    </source>
</evidence>
<reference evidence="1" key="1">
    <citation type="journal article" date="2019" name="Environ. Microbiol.">
        <title>Fungal ecological strategies reflected in gene transcription - a case study of two litter decomposers.</title>
        <authorList>
            <person name="Barbi F."/>
            <person name="Kohler A."/>
            <person name="Barry K."/>
            <person name="Baskaran P."/>
            <person name="Daum C."/>
            <person name="Fauchery L."/>
            <person name="Ihrmark K."/>
            <person name="Kuo A."/>
            <person name="LaButti K."/>
            <person name="Lipzen A."/>
            <person name="Morin E."/>
            <person name="Grigoriev I.V."/>
            <person name="Henrissat B."/>
            <person name="Lindahl B."/>
            <person name="Martin F."/>
        </authorList>
    </citation>
    <scope>NUCLEOTIDE SEQUENCE</scope>
    <source>
        <strain evidence="1">JB14</strain>
    </source>
</reference>
<evidence type="ECO:0000313" key="1">
    <source>
        <dbReference type="EMBL" id="KAE9397028.1"/>
    </source>
</evidence>
<name>A0A6A4HHJ6_9AGAR</name>
<organism evidence="1 2">
    <name type="scientific">Gymnopus androsaceus JB14</name>
    <dbReference type="NCBI Taxonomy" id="1447944"/>
    <lineage>
        <taxon>Eukaryota</taxon>
        <taxon>Fungi</taxon>
        <taxon>Dikarya</taxon>
        <taxon>Basidiomycota</taxon>
        <taxon>Agaricomycotina</taxon>
        <taxon>Agaricomycetes</taxon>
        <taxon>Agaricomycetidae</taxon>
        <taxon>Agaricales</taxon>
        <taxon>Marasmiineae</taxon>
        <taxon>Omphalotaceae</taxon>
        <taxon>Gymnopus</taxon>
    </lineage>
</organism>
<dbReference type="EMBL" id="ML769504">
    <property type="protein sequence ID" value="KAE9397028.1"/>
    <property type="molecule type" value="Genomic_DNA"/>
</dbReference>
<gene>
    <name evidence="1" type="ORF">BT96DRAFT_958043</name>
</gene>
<dbReference type="OrthoDB" id="3056478at2759"/>
<sequence>MKFDLKGIKLSTITQSLAYKTIQGQNKAKPHPATERTIGKVQHDLHVENHVTPMAEHLWKSIRDPEFWKHIPECEERMMCAHCNEIESLEHILLECDRPWRRLIWEMAKSLWPKTPDHGPWKEPNLGIILGTNLLEFKDAKGKSAPGIKRLYKILITESAHLIWKLHWEAVIDRENEDIPDKETYNRLCQVLNQRLARDQSLTYKPMLQMWNPIIKDPQKLPSDWICEAGVLVGIGPFNNFRQHPL</sequence>